<evidence type="ECO:0000313" key="1">
    <source>
        <dbReference type="EMBL" id="QBK92827.1"/>
    </source>
</evidence>
<reference evidence="1" key="1">
    <citation type="journal article" date="2019" name="MBio">
        <title>Virus Genomes from Deep Sea Sediments Expand the Ocean Megavirome and Support Independent Origins of Viral Gigantism.</title>
        <authorList>
            <person name="Backstrom D."/>
            <person name="Yutin N."/>
            <person name="Jorgensen S.L."/>
            <person name="Dharamshi J."/>
            <person name="Homa F."/>
            <person name="Zaremba-Niedwiedzka K."/>
            <person name="Spang A."/>
            <person name="Wolf Y.I."/>
            <person name="Koonin E.V."/>
            <person name="Ettema T.J."/>
        </authorList>
    </citation>
    <scope>NUCLEOTIDE SEQUENCE</scope>
</reference>
<name>A0A481ZAM1_9VIRU</name>
<dbReference type="EMBL" id="MK500584">
    <property type="protein sequence ID" value="QBK92827.1"/>
    <property type="molecule type" value="Genomic_DNA"/>
</dbReference>
<protein>
    <submittedName>
        <fullName evidence="1">Regulator of chromosome condensation protein</fullName>
    </submittedName>
</protein>
<accession>A0A481ZAM1</accession>
<organism evidence="1">
    <name type="scientific">Pithovirus LCPAC401</name>
    <dbReference type="NCBI Taxonomy" id="2506595"/>
    <lineage>
        <taxon>Viruses</taxon>
        <taxon>Pithoviruses</taxon>
    </lineage>
</organism>
<dbReference type="PANTHER" id="PTHR45982">
    <property type="entry name" value="REGULATOR OF CHROMOSOME CONDENSATION"/>
    <property type="match status" value="1"/>
</dbReference>
<sequence>MSTSKIASAGFSSFAFNSKGEIQGFGSNEFSLIEDIPKGSGYKYISAEFHYVLAINSNNEIVGWGSLTEYKEDCFDDPIYGSDYLVPNPQVAGIVKRSDYVSVSAGYAYVLALTSNGEIISWGNNSHLSKCKIPEGSDFVEVSAGTNFAMALRSNGKIESWGLDLNQQVSNTPTDLEYIAISANQGNPAALRRDGTIICWGDNKCNTPTNSGYVAISASDHHALALKNDGSLVSWGNNQIFPIPKGTNFVAISTELGYSVALDDEEKIIIWGKLDNKNVNKSYTLS</sequence>
<gene>
    <name evidence="1" type="ORF">LCPAC401_04650</name>
</gene>
<dbReference type="Gene3D" id="2.130.10.30">
    <property type="entry name" value="Regulator of chromosome condensation 1/beta-lactamase-inhibitor protein II"/>
    <property type="match status" value="1"/>
</dbReference>
<dbReference type="PANTHER" id="PTHR45982:SF1">
    <property type="entry name" value="REGULATOR OF CHROMOSOME CONDENSATION"/>
    <property type="match status" value="1"/>
</dbReference>
<proteinExistence type="predicted"/>
<dbReference type="SUPFAM" id="SSF50985">
    <property type="entry name" value="RCC1/BLIP-II"/>
    <property type="match status" value="1"/>
</dbReference>
<dbReference type="Pfam" id="PF13540">
    <property type="entry name" value="RCC1_2"/>
    <property type="match status" value="2"/>
</dbReference>
<dbReference type="InterPro" id="IPR009091">
    <property type="entry name" value="RCC1/BLIP-II"/>
</dbReference>
<dbReference type="InterPro" id="IPR051553">
    <property type="entry name" value="Ran_GTPase-activating"/>
</dbReference>